<accession>A0ABN9KVE1</accession>
<dbReference type="PROSITE" id="PS50287">
    <property type="entry name" value="SRCR_2"/>
    <property type="match status" value="1"/>
</dbReference>
<keyword evidence="8" id="KW-1185">Reference proteome</keyword>
<dbReference type="PRINTS" id="PR00258">
    <property type="entry name" value="SPERACTRCPTR"/>
</dbReference>
<comment type="caution">
    <text evidence="5">Lacks conserved residue(s) required for the propagation of feature annotation.</text>
</comment>
<reference evidence="7" key="1">
    <citation type="submission" date="2023-07" db="EMBL/GenBank/DDBJ databases">
        <authorList>
            <person name="Stuckert A."/>
        </authorList>
    </citation>
    <scope>NUCLEOTIDE SEQUENCE</scope>
</reference>
<evidence type="ECO:0000313" key="8">
    <source>
        <dbReference type="Proteomes" id="UP001176940"/>
    </source>
</evidence>
<dbReference type="PANTHER" id="PTHR19331">
    <property type="entry name" value="SCAVENGER RECEPTOR DOMAIN-CONTAINING"/>
    <property type="match status" value="1"/>
</dbReference>
<proteinExistence type="predicted"/>
<evidence type="ECO:0000256" key="4">
    <source>
        <dbReference type="ARBA" id="ARBA00023180"/>
    </source>
</evidence>
<protein>
    <recommendedName>
        <fullName evidence="6">SRCR domain-containing protein</fullName>
    </recommendedName>
</protein>
<dbReference type="InterPro" id="IPR036772">
    <property type="entry name" value="SRCR-like_dom_sf"/>
</dbReference>
<evidence type="ECO:0000256" key="3">
    <source>
        <dbReference type="ARBA" id="ARBA00023157"/>
    </source>
</evidence>
<feature type="domain" description="SRCR" evidence="6">
    <location>
        <begin position="17"/>
        <end position="115"/>
    </location>
</feature>
<organism evidence="7 8">
    <name type="scientific">Ranitomeya imitator</name>
    <name type="common">mimic poison frog</name>
    <dbReference type="NCBI Taxonomy" id="111125"/>
    <lineage>
        <taxon>Eukaryota</taxon>
        <taxon>Metazoa</taxon>
        <taxon>Chordata</taxon>
        <taxon>Craniata</taxon>
        <taxon>Vertebrata</taxon>
        <taxon>Euteleostomi</taxon>
        <taxon>Amphibia</taxon>
        <taxon>Batrachia</taxon>
        <taxon>Anura</taxon>
        <taxon>Neobatrachia</taxon>
        <taxon>Hyloidea</taxon>
        <taxon>Dendrobatidae</taxon>
        <taxon>Dendrobatinae</taxon>
        <taxon>Ranitomeya</taxon>
    </lineage>
</organism>
<gene>
    <name evidence="7" type="ORF">RIMI_LOCUS2565523</name>
</gene>
<name>A0ABN9KVE1_9NEOB</name>
<evidence type="ECO:0000259" key="6">
    <source>
        <dbReference type="PROSITE" id="PS50287"/>
    </source>
</evidence>
<dbReference type="Pfam" id="PF00530">
    <property type="entry name" value="SRCR"/>
    <property type="match status" value="1"/>
</dbReference>
<dbReference type="InterPro" id="IPR001190">
    <property type="entry name" value="SRCR"/>
</dbReference>
<dbReference type="PANTHER" id="PTHR19331:SF465">
    <property type="entry name" value="EGG PEPTIDE SPERACT RECEPTOR"/>
    <property type="match status" value="1"/>
</dbReference>
<evidence type="ECO:0000256" key="1">
    <source>
        <dbReference type="ARBA" id="ARBA00022729"/>
    </source>
</evidence>
<keyword evidence="2" id="KW-0677">Repeat</keyword>
<dbReference type="Proteomes" id="UP001176940">
    <property type="component" value="Unassembled WGS sequence"/>
</dbReference>
<dbReference type="Gene3D" id="3.10.250.10">
    <property type="entry name" value="SRCR-like domain"/>
    <property type="match status" value="1"/>
</dbReference>
<keyword evidence="1" id="KW-0732">Signal</keyword>
<dbReference type="SUPFAM" id="SSF56487">
    <property type="entry name" value="SRCR-like"/>
    <property type="match status" value="1"/>
</dbReference>
<keyword evidence="3 5" id="KW-1015">Disulfide bond</keyword>
<feature type="disulfide bond" evidence="5">
    <location>
        <begin position="85"/>
        <end position="95"/>
    </location>
</feature>
<sequence length="219" mass="24408">MLRLMAPKEFTLPEAAVRLVGPDVCEGRVEIFYGNAWGTVCAGMWDLLDGDVVCKQLNCGTAIEISTNGKYGQGPPYSGLTYFQCTGIEKDLLACPFTVLPHSHIYLSDSGVKCTGIQKIWKVQMSVESHTALEGLNNTLLEKAAHTFTGDHMPQELDFLFEQMTLLGLYLQSLLLKLLQHQPKSSKMLLKREVYDDVIQAVALEPPENLTQLLQMIFK</sequence>
<dbReference type="SMART" id="SM00202">
    <property type="entry name" value="SR"/>
    <property type="match status" value="1"/>
</dbReference>
<evidence type="ECO:0000313" key="7">
    <source>
        <dbReference type="EMBL" id="CAJ0925645.1"/>
    </source>
</evidence>
<keyword evidence="4" id="KW-0325">Glycoprotein</keyword>
<evidence type="ECO:0000256" key="2">
    <source>
        <dbReference type="ARBA" id="ARBA00022737"/>
    </source>
</evidence>
<comment type="caution">
    <text evidence="7">The sequence shown here is derived from an EMBL/GenBank/DDBJ whole genome shotgun (WGS) entry which is preliminary data.</text>
</comment>
<dbReference type="EMBL" id="CAUEEQ010003625">
    <property type="protein sequence ID" value="CAJ0925645.1"/>
    <property type="molecule type" value="Genomic_DNA"/>
</dbReference>
<evidence type="ECO:0000256" key="5">
    <source>
        <dbReference type="PROSITE-ProRule" id="PRU00196"/>
    </source>
</evidence>